<gene>
    <name evidence="1" type="ORF">SDC9_162066</name>
</gene>
<organism evidence="1">
    <name type="scientific">bioreactor metagenome</name>
    <dbReference type="NCBI Taxonomy" id="1076179"/>
    <lineage>
        <taxon>unclassified sequences</taxon>
        <taxon>metagenomes</taxon>
        <taxon>ecological metagenomes</taxon>
    </lineage>
</organism>
<sequence>MTIGPDDVAVSVVAAAFQQSDMIVVDDERGAIVRRNPGASQRRLPQQYLGGRIAEGSRTGGRRRGGRTVPRIAHVVVGCAEAVDAVTDMVVTPCDVDVRFRIVHEGVRRVIQPVVIDFRAEQLGGFGQVLQMHHQSLPMVVLPHAVGVVVRHIETIISHVEVQSGRDLLQVVPAGCVVRPVARFVQCRKQHRRQNGDDGNYNQKLDQCK</sequence>
<reference evidence="1" key="1">
    <citation type="submission" date="2019-08" db="EMBL/GenBank/DDBJ databases">
        <authorList>
            <person name="Kucharzyk K."/>
            <person name="Murdoch R.W."/>
            <person name="Higgins S."/>
            <person name="Loffler F."/>
        </authorList>
    </citation>
    <scope>NUCLEOTIDE SEQUENCE</scope>
</reference>
<name>A0A645FN24_9ZZZZ</name>
<proteinExistence type="predicted"/>
<dbReference type="AlphaFoldDB" id="A0A645FN24"/>
<dbReference type="EMBL" id="VSSQ01061400">
    <property type="protein sequence ID" value="MPN14739.1"/>
    <property type="molecule type" value="Genomic_DNA"/>
</dbReference>
<evidence type="ECO:0000313" key="1">
    <source>
        <dbReference type="EMBL" id="MPN14739.1"/>
    </source>
</evidence>
<protein>
    <submittedName>
        <fullName evidence="1">Uncharacterized protein</fullName>
    </submittedName>
</protein>
<comment type="caution">
    <text evidence="1">The sequence shown here is derived from an EMBL/GenBank/DDBJ whole genome shotgun (WGS) entry which is preliminary data.</text>
</comment>
<accession>A0A645FN24</accession>